<evidence type="ECO:0000313" key="4">
    <source>
        <dbReference type="Proteomes" id="UP000219058"/>
    </source>
</evidence>
<comment type="caution">
    <text evidence="2">The sequence shown here is derived from an EMBL/GenBank/DDBJ whole genome shotgun (WGS) entry which is preliminary data.</text>
</comment>
<dbReference type="AlphaFoldDB" id="A0A2A6EEL1"/>
<reference evidence="3 5" key="2">
    <citation type="submission" date="2017-11" db="EMBL/GenBank/DDBJ databases">
        <title>Genome sequencing of Prevotella intermedia KCOM 1653.</title>
        <authorList>
            <person name="Kook J.-K."/>
            <person name="Park S.-N."/>
            <person name="Lim Y.K."/>
        </authorList>
    </citation>
    <scope>NUCLEOTIDE SEQUENCE [LARGE SCALE GENOMIC DNA]</scope>
    <source>
        <strain evidence="3 5">KCOM 1653</strain>
    </source>
</reference>
<sequence length="158" mass="17930">MVDFLRTAIAMLFSCLLTLFSPIQDILIGMVVLLAMNGLFGLLADIINGNGWKMNKATRFLVQCFVYFVLVMALFVVGHFIHKDSEAATCVSIISIITTWVFSINILRNCRNCCPKTSSMYKLFDILYYIVSIQIVEKVPFVASYIARKEEESNNHLK</sequence>
<dbReference type="Proteomes" id="UP000230046">
    <property type="component" value="Unassembled WGS sequence"/>
</dbReference>
<evidence type="ECO:0000256" key="1">
    <source>
        <dbReference type="SAM" id="Phobius"/>
    </source>
</evidence>
<keyword evidence="1" id="KW-1133">Transmembrane helix</keyword>
<feature type="transmembrane region" description="Helical" evidence="1">
    <location>
        <begin position="60"/>
        <end position="81"/>
    </location>
</feature>
<dbReference type="EMBL" id="PEKN01000002">
    <property type="protein sequence ID" value="PIK19761.1"/>
    <property type="molecule type" value="Genomic_DNA"/>
</dbReference>
<keyword evidence="1" id="KW-0472">Membrane</keyword>
<name>A0A2A6EEL1_PREIN</name>
<accession>A0A2A6EEL1</accession>
<feature type="transmembrane region" description="Helical" evidence="1">
    <location>
        <begin position="26"/>
        <end position="48"/>
    </location>
</feature>
<feature type="transmembrane region" description="Helical" evidence="1">
    <location>
        <begin position="127"/>
        <end position="147"/>
    </location>
</feature>
<evidence type="ECO:0000313" key="2">
    <source>
        <dbReference type="EMBL" id="PDP60137.1"/>
    </source>
</evidence>
<evidence type="ECO:0008006" key="6">
    <source>
        <dbReference type="Google" id="ProtNLM"/>
    </source>
</evidence>
<feature type="transmembrane region" description="Helical" evidence="1">
    <location>
        <begin position="87"/>
        <end position="107"/>
    </location>
</feature>
<protein>
    <recommendedName>
        <fullName evidence="6">Holin</fullName>
    </recommendedName>
</protein>
<dbReference type="RefSeq" id="WP_097550209.1">
    <property type="nucleotide sequence ID" value="NZ_NSLY01000016.1"/>
</dbReference>
<evidence type="ECO:0000313" key="5">
    <source>
        <dbReference type="Proteomes" id="UP000230046"/>
    </source>
</evidence>
<keyword evidence="1" id="KW-0812">Transmembrane</keyword>
<dbReference type="EMBL" id="NSLY01000016">
    <property type="protein sequence ID" value="PDP60137.1"/>
    <property type="molecule type" value="Genomic_DNA"/>
</dbReference>
<organism evidence="2 4">
    <name type="scientific">Prevotella intermedia</name>
    <dbReference type="NCBI Taxonomy" id="28131"/>
    <lineage>
        <taxon>Bacteria</taxon>
        <taxon>Pseudomonadati</taxon>
        <taxon>Bacteroidota</taxon>
        <taxon>Bacteroidia</taxon>
        <taxon>Bacteroidales</taxon>
        <taxon>Prevotellaceae</taxon>
        <taxon>Prevotella</taxon>
    </lineage>
</organism>
<proteinExistence type="predicted"/>
<gene>
    <name evidence="2" type="ORF">CLI71_06845</name>
    <name evidence="3" type="ORF">CTI18_12910</name>
</gene>
<dbReference type="Proteomes" id="UP000219058">
    <property type="component" value="Unassembled WGS sequence"/>
</dbReference>
<reference evidence="2 4" key="1">
    <citation type="submission" date="2017-09" db="EMBL/GenBank/DDBJ databases">
        <title>Phase variable restriction modification systems are present in the genome sequences of periodontal pathogens Prevotella intermedia, Tannerella forsythia and Porphyromonas gingivalis.</title>
        <authorList>
            <person name="Haigh R.D."/>
            <person name="Crawford L."/>
            <person name="Ralph J."/>
            <person name="Wanford J."/>
            <person name="Vartoukian S.R."/>
            <person name="Hijazib K."/>
            <person name="Wade W."/>
            <person name="Oggioni M.R."/>
        </authorList>
    </citation>
    <scope>NUCLEOTIDE SEQUENCE [LARGE SCALE GENOMIC DNA]</scope>
    <source>
        <strain evidence="2 4">WW2834</strain>
    </source>
</reference>
<evidence type="ECO:0000313" key="3">
    <source>
        <dbReference type="EMBL" id="PIK19761.1"/>
    </source>
</evidence>